<accession>A0A2K9P1D2</accession>
<dbReference type="Pfam" id="PF17762">
    <property type="entry name" value="HTH_ParB"/>
    <property type="match status" value="1"/>
</dbReference>
<proteinExistence type="inferred from homology"/>
<keyword evidence="3" id="KW-0132">Cell division</keyword>
<evidence type="ECO:0000313" key="9">
    <source>
        <dbReference type="Proteomes" id="UP000235589"/>
    </source>
</evidence>
<dbReference type="GO" id="GO:0045881">
    <property type="term" value="P:positive regulation of sporulation resulting in formation of a cellular spore"/>
    <property type="evidence" value="ECO:0007669"/>
    <property type="project" value="TreeGrafter"/>
</dbReference>
<dbReference type="InterPro" id="IPR003115">
    <property type="entry name" value="ParB_N"/>
</dbReference>
<dbReference type="SUPFAM" id="SSF110849">
    <property type="entry name" value="ParB/Sulfiredoxin"/>
    <property type="match status" value="1"/>
</dbReference>
<evidence type="ECO:0000313" key="8">
    <source>
        <dbReference type="EMBL" id="AUO19073.1"/>
    </source>
</evidence>
<name>A0A2K9P1D2_9FIRM</name>
<dbReference type="PANTHER" id="PTHR33375:SF8">
    <property type="entry name" value="NUCLEOID OCCLUSION PROTEIN"/>
    <property type="match status" value="1"/>
</dbReference>
<dbReference type="Proteomes" id="UP000235589">
    <property type="component" value="Chromosome"/>
</dbReference>
<gene>
    <name evidence="8" type="ORF">B9O19_00899</name>
</gene>
<dbReference type="InterPro" id="IPR001387">
    <property type="entry name" value="Cro/C1-type_HTH"/>
</dbReference>
<evidence type="ECO:0000256" key="5">
    <source>
        <dbReference type="ARBA" id="ARBA00023210"/>
    </source>
</evidence>
<dbReference type="GO" id="GO:0000917">
    <property type="term" value="P:division septum assembly"/>
    <property type="evidence" value="ECO:0007669"/>
    <property type="project" value="UniProtKB-KW"/>
</dbReference>
<dbReference type="AlphaFoldDB" id="A0A2K9P1D2"/>
<dbReference type="CDD" id="cd16393">
    <property type="entry name" value="SPO0J_N"/>
    <property type="match status" value="1"/>
</dbReference>
<dbReference type="PANTHER" id="PTHR33375">
    <property type="entry name" value="CHROMOSOME-PARTITIONING PROTEIN PARB-RELATED"/>
    <property type="match status" value="1"/>
</dbReference>
<dbReference type="EMBL" id="CP020991">
    <property type="protein sequence ID" value="AUO19073.1"/>
    <property type="molecule type" value="Genomic_DNA"/>
</dbReference>
<reference evidence="8 9" key="1">
    <citation type="submission" date="2017-04" db="EMBL/GenBank/DDBJ databases">
        <title>Monoglobus pectinilyticus 14 draft genome.</title>
        <authorList>
            <person name="Kim C."/>
            <person name="Rosendale D.I."/>
            <person name="Kelly W.J."/>
            <person name="Tannock G.W."/>
            <person name="Patchett M.L."/>
            <person name="Jordens J.Z."/>
        </authorList>
    </citation>
    <scope>NUCLEOTIDE SEQUENCE [LARGE SCALE GENOMIC DNA]</scope>
    <source>
        <strain evidence="8 9">14</strain>
    </source>
</reference>
<keyword evidence="4" id="KW-0238">DNA-binding</keyword>
<keyword evidence="6" id="KW-0131">Cell cycle</keyword>
<dbReference type="InterPro" id="IPR036086">
    <property type="entry name" value="ParB/Sulfiredoxin_sf"/>
</dbReference>
<dbReference type="Pfam" id="PF02195">
    <property type="entry name" value="ParB_N"/>
    <property type="match status" value="1"/>
</dbReference>
<protein>
    <submittedName>
        <fullName evidence="8">Nucleoid occlusion protein</fullName>
    </submittedName>
</protein>
<feature type="domain" description="HTH cro/C1-type" evidence="7">
    <location>
        <begin position="158"/>
        <end position="179"/>
    </location>
</feature>
<dbReference type="InterPro" id="IPR023705">
    <property type="entry name" value="Nucleoid_occlusion_protein"/>
</dbReference>
<dbReference type="Gene3D" id="1.10.10.2830">
    <property type="match status" value="1"/>
</dbReference>
<evidence type="ECO:0000259" key="7">
    <source>
        <dbReference type="PROSITE" id="PS50943"/>
    </source>
</evidence>
<dbReference type="KEGG" id="mpec:B9O19_00899"/>
<dbReference type="GO" id="GO:0003677">
    <property type="term" value="F:DNA binding"/>
    <property type="evidence" value="ECO:0007669"/>
    <property type="project" value="UniProtKB-KW"/>
</dbReference>
<dbReference type="InterPro" id="IPR041468">
    <property type="entry name" value="HTH_ParB/Spo0J"/>
</dbReference>
<dbReference type="NCBIfam" id="TIGR04285">
    <property type="entry name" value="nucleoid_noc"/>
    <property type="match status" value="1"/>
</dbReference>
<dbReference type="RefSeq" id="WP_245863022.1">
    <property type="nucleotide sequence ID" value="NZ_CP020991.1"/>
</dbReference>
<dbReference type="GO" id="GO:0005694">
    <property type="term" value="C:chromosome"/>
    <property type="evidence" value="ECO:0007669"/>
    <property type="project" value="TreeGrafter"/>
</dbReference>
<evidence type="ECO:0000256" key="4">
    <source>
        <dbReference type="ARBA" id="ARBA00023125"/>
    </source>
</evidence>
<dbReference type="GeneID" id="98062316"/>
<keyword evidence="5" id="KW-0717">Septation</keyword>
<evidence type="ECO:0000256" key="1">
    <source>
        <dbReference type="ARBA" id="ARBA00006295"/>
    </source>
</evidence>
<organism evidence="8 9">
    <name type="scientific">Monoglobus pectinilyticus</name>
    <dbReference type="NCBI Taxonomy" id="1981510"/>
    <lineage>
        <taxon>Bacteria</taxon>
        <taxon>Bacillati</taxon>
        <taxon>Bacillota</taxon>
        <taxon>Clostridia</taxon>
        <taxon>Monoglobales</taxon>
        <taxon>Monoglobaceae</taxon>
        <taxon>Monoglobus</taxon>
    </lineage>
</organism>
<dbReference type="SMART" id="SM00470">
    <property type="entry name" value="ParB"/>
    <property type="match status" value="1"/>
</dbReference>
<dbReference type="SUPFAM" id="SSF109709">
    <property type="entry name" value="KorB DNA-binding domain-like"/>
    <property type="match status" value="1"/>
</dbReference>
<dbReference type="PROSITE" id="PS50943">
    <property type="entry name" value="HTH_CROC1"/>
    <property type="match status" value="1"/>
</dbReference>
<keyword evidence="2" id="KW-0963">Cytoplasm</keyword>
<comment type="similarity">
    <text evidence="1">Belongs to the ParB family.</text>
</comment>
<dbReference type="InterPro" id="IPR050336">
    <property type="entry name" value="Chromosome_partition/occlusion"/>
</dbReference>
<keyword evidence="9" id="KW-1185">Reference proteome</keyword>
<evidence type="ECO:0000256" key="2">
    <source>
        <dbReference type="ARBA" id="ARBA00022490"/>
    </source>
</evidence>
<dbReference type="NCBIfam" id="TIGR00180">
    <property type="entry name" value="parB_part"/>
    <property type="match status" value="1"/>
</dbReference>
<dbReference type="FunFam" id="1.10.10.2830:FF:000001">
    <property type="entry name" value="Chromosome partitioning protein ParB"/>
    <property type="match status" value="1"/>
</dbReference>
<sequence length="305" mass="34863">MLLDYLKRGVETEASQENEVHEIDRVNMEINLTDVTQNKRIKTHGNSQSIPINSIKPNPNQPRLEIDENSLNELAASIENYGLMQPITVRQVIPFEYELVAGQRRLEACKLLGMDYIQAIVMRVDETDSAILALVENIQRENLNYIEEAEAYLTLISEHGMTQDELASKLGKNQSTVANKIRILKLPIKVRAVLCEYGLTERHARALLKLENEEQQMAALNEITKKGLNVAKTEALVEKILKKSQENNNEEEKKPGHLPQTFRDIRIFSNTIRKAVDLMKQSGVNAVTKRRESEEYIEYTIKIPK</sequence>
<dbReference type="InterPro" id="IPR004437">
    <property type="entry name" value="ParB/RepB/Spo0J"/>
</dbReference>
<dbReference type="GO" id="GO:0007059">
    <property type="term" value="P:chromosome segregation"/>
    <property type="evidence" value="ECO:0007669"/>
    <property type="project" value="TreeGrafter"/>
</dbReference>
<dbReference type="Gene3D" id="3.90.1530.30">
    <property type="match status" value="1"/>
</dbReference>
<evidence type="ECO:0000256" key="6">
    <source>
        <dbReference type="ARBA" id="ARBA00023306"/>
    </source>
</evidence>
<evidence type="ECO:0000256" key="3">
    <source>
        <dbReference type="ARBA" id="ARBA00022618"/>
    </source>
</evidence>